<sequence>MRRLEIEADKAVQLIRLELECKGCPPSPTQCPGFAAPATALSPAVHDSLDPDRPRSYGNSTRDKVCVYCREPRPLITDCPTLKQKEESSAL</sequence>
<evidence type="ECO:0000313" key="1">
    <source>
        <dbReference type="EMBL" id="CAL1583786.1"/>
    </source>
</evidence>
<accession>A0AAV2K1K0</accession>
<organism evidence="1 2">
    <name type="scientific">Knipowitschia caucasica</name>
    <name type="common">Caucasian dwarf goby</name>
    <name type="synonym">Pomatoschistus caucasicus</name>
    <dbReference type="NCBI Taxonomy" id="637954"/>
    <lineage>
        <taxon>Eukaryota</taxon>
        <taxon>Metazoa</taxon>
        <taxon>Chordata</taxon>
        <taxon>Craniata</taxon>
        <taxon>Vertebrata</taxon>
        <taxon>Euteleostomi</taxon>
        <taxon>Actinopterygii</taxon>
        <taxon>Neopterygii</taxon>
        <taxon>Teleostei</taxon>
        <taxon>Neoteleostei</taxon>
        <taxon>Acanthomorphata</taxon>
        <taxon>Gobiaria</taxon>
        <taxon>Gobiiformes</taxon>
        <taxon>Gobioidei</taxon>
        <taxon>Gobiidae</taxon>
        <taxon>Gobiinae</taxon>
        <taxon>Knipowitschia</taxon>
    </lineage>
</organism>
<dbReference type="EMBL" id="OZ035838">
    <property type="protein sequence ID" value="CAL1583786.1"/>
    <property type="molecule type" value="Genomic_DNA"/>
</dbReference>
<evidence type="ECO:0000313" key="2">
    <source>
        <dbReference type="Proteomes" id="UP001497482"/>
    </source>
</evidence>
<keyword evidence="2" id="KW-1185">Reference proteome</keyword>
<reference evidence="1 2" key="1">
    <citation type="submission" date="2024-04" db="EMBL/GenBank/DDBJ databases">
        <authorList>
            <person name="Waldvogel A.-M."/>
            <person name="Schoenle A."/>
        </authorList>
    </citation>
    <scope>NUCLEOTIDE SEQUENCE [LARGE SCALE GENOMIC DNA]</scope>
</reference>
<evidence type="ECO:0008006" key="3">
    <source>
        <dbReference type="Google" id="ProtNLM"/>
    </source>
</evidence>
<gene>
    <name evidence="1" type="ORF">KC01_LOCUS14217</name>
</gene>
<dbReference type="Proteomes" id="UP001497482">
    <property type="component" value="Chromosome 16"/>
</dbReference>
<dbReference type="AlphaFoldDB" id="A0AAV2K1K0"/>
<name>A0AAV2K1K0_KNICA</name>
<proteinExistence type="predicted"/>
<protein>
    <recommendedName>
        <fullName evidence="3">CLIP1 zinc knuckle domain-containing protein</fullName>
    </recommendedName>
</protein>